<keyword evidence="3" id="KW-1185">Reference proteome</keyword>
<evidence type="ECO:0008006" key="4">
    <source>
        <dbReference type="Google" id="ProtNLM"/>
    </source>
</evidence>
<reference evidence="2" key="1">
    <citation type="submission" date="2016-04" db="EMBL/GenBank/DDBJ databases">
        <authorList>
            <person name="Tabuchi Yagui T.R."/>
        </authorList>
    </citation>
    <scope>NUCLEOTIDE SEQUENCE [LARGE SCALE GENOMIC DNA]</scope>
    <source>
        <strain evidence="2">NIES-26</strain>
    </source>
</reference>
<dbReference type="AlphaFoldDB" id="A0A367QQG5"/>
<accession>A0A367QQG5</accession>
<feature type="region of interest" description="Disordered" evidence="1">
    <location>
        <begin position="1"/>
        <end position="26"/>
    </location>
</feature>
<dbReference type="Gene3D" id="3.40.1360.10">
    <property type="match status" value="1"/>
</dbReference>
<sequence>MMRNLDGLPQGAFLRGTRGENNNFKGYEKGTQRGNSWFHFYMGGQSNSPVERLVLLKSPIDAMSFAMLEYQVRGDVPPNRTLYMAVDNPNSLKVEQLQHIPNVMVAFDSDEAGNAAARAVKELLPQAKRLKCKAVDWNQQLLDYGRQLRQQQQQQQQQSDELSL</sequence>
<organism evidence="2 3">
    <name type="scientific">Nostoc minutum NIES-26</name>
    <dbReference type="NCBI Taxonomy" id="1844469"/>
    <lineage>
        <taxon>Bacteria</taxon>
        <taxon>Bacillati</taxon>
        <taxon>Cyanobacteriota</taxon>
        <taxon>Cyanophyceae</taxon>
        <taxon>Nostocales</taxon>
        <taxon>Nostocaceae</taxon>
        <taxon>Nostoc</taxon>
    </lineage>
</organism>
<dbReference type="EMBL" id="LXQD01000309">
    <property type="protein sequence ID" value="RCJ26199.1"/>
    <property type="molecule type" value="Genomic_DNA"/>
</dbReference>
<evidence type="ECO:0000256" key="1">
    <source>
        <dbReference type="SAM" id="MobiDB-lite"/>
    </source>
</evidence>
<protein>
    <recommendedName>
        <fullName evidence="4">Toprim domain-containing protein</fullName>
    </recommendedName>
</protein>
<evidence type="ECO:0000313" key="2">
    <source>
        <dbReference type="EMBL" id="RCJ26199.1"/>
    </source>
</evidence>
<proteinExistence type="predicted"/>
<dbReference type="Proteomes" id="UP000252107">
    <property type="component" value="Unassembled WGS sequence"/>
</dbReference>
<dbReference type="SUPFAM" id="SSF56731">
    <property type="entry name" value="DNA primase core"/>
    <property type="match status" value="1"/>
</dbReference>
<evidence type="ECO:0000313" key="3">
    <source>
        <dbReference type="Proteomes" id="UP000252107"/>
    </source>
</evidence>
<name>A0A367QQG5_9NOSO</name>
<dbReference type="Pfam" id="PF13155">
    <property type="entry name" value="Toprim_2"/>
    <property type="match status" value="1"/>
</dbReference>
<gene>
    <name evidence="2" type="ORF">A6770_26675</name>
</gene>
<comment type="caution">
    <text evidence="2">The sequence shown here is derived from an EMBL/GenBank/DDBJ whole genome shotgun (WGS) entry which is preliminary data.</text>
</comment>